<accession>A0A916ZFD6</accession>
<dbReference type="EMBL" id="BMHP01000006">
    <property type="protein sequence ID" value="GGD93083.1"/>
    <property type="molecule type" value="Genomic_DNA"/>
</dbReference>
<keyword evidence="2" id="KW-1185">Reference proteome</keyword>
<gene>
    <name evidence="1" type="ORF">GCM10010911_59590</name>
</gene>
<sequence>MRDRYVLLTRRKDLNDFDDQIKLQVWTDKCPLLGQAYELKKQFFDINEAESINEASVQKLAFKCP</sequence>
<dbReference type="AlphaFoldDB" id="A0A916ZFD6"/>
<proteinExistence type="predicted"/>
<reference evidence="1" key="1">
    <citation type="journal article" date="2014" name="Int. J. Syst. Evol. Microbiol.">
        <title>Complete genome sequence of Corynebacterium casei LMG S-19264T (=DSM 44701T), isolated from a smear-ripened cheese.</title>
        <authorList>
            <consortium name="US DOE Joint Genome Institute (JGI-PGF)"/>
            <person name="Walter F."/>
            <person name="Albersmeier A."/>
            <person name="Kalinowski J."/>
            <person name="Ruckert C."/>
        </authorList>
    </citation>
    <scope>NUCLEOTIDE SEQUENCE</scope>
    <source>
        <strain evidence="1">CGMCC 1.15178</strain>
    </source>
</reference>
<name>A0A916ZFD6_9BACL</name>
<reference evidence="1" key="2">
    <citation type="submission" date="2020-09" db="EMBL/GenBank/DDBJ databases">
        <authorList>
            <person name="Sun Q."/>
            <person name="Zhou Y."/>
        </authorList>
    </citation>
    <scope>NUCLEOTIDE SEQUENCE</scope>
    <source>
        <strain evidence="1">CGMCC 1.15178</strain>
    </source>
</reference>
<comment type="caution">
    <text evidence="1">The sequence shown here is derived from an EMBL/GenBank/DDBJ whole genome shotgun (WGS) entry which is preliminary data.</text>
</comment>
<evidence type="ECO:0000313" key="1">
    <source>
        <dbReference type="EMBL" id="GGD93083.1"/>
    </source>
</evidence>
<protein>
    <submittedName>
        <fullName evidence="1">Uncharacterized protein</fullName>
    </submittedName>
</protein>
<evidence type="ECO:0000313" key="2">
    <source>
        <dbReference type="Proteomes" id="UP000612456"/>
    </source>
</evidence>
<dbReference type="Proteomes" id="UP000612456">
    <property type="component" value="Unassembled WGS sequence"/>
</dbReference>
<organism evidence="1 2">
    <name type="scientific">Paenibacillus nasutitermitis</name>
    <dbReference type="NCBI Taxonomy" id="1652958"/>
    <lineage>
        <taxon>Bacteria</taxon>
        <taxon>Bacillati</taxon>
        <taxon>Bacillota</taxon>
        <taxon>Bacilli</taxon>
        <taxon>Bacillales</taxon>
        <taxon>Paenibacillaceae</taxon>
        <taxon>Paenibacillus</taxon>
    </lineage>
</organism>